<dbReference type="Pfam" id="PF25767">
    <property type="entry name" value="ARM_TBCD_2nd"/>
    <property type="match status" value="1"/>
</dbReference>
<feature type="region of interest" description="Disordered" evidence="3">
    <location>
        <begin position="479"/>
        <end position="502"/>
    </location>
</feature>
<evidence type="ECO:0000313" key="7">
    <source>
        <dbReference type="EMBL" id="EAR90567.3"/>
    </source>
</evidence>
<dbReference type="GO" id="GO:0048487">
    <property type="term" value="F:beta-tubulin binding"/>
    <property type="evidence" value="ECO:0007669"/>
    <property type="project" value="InterPro"/>
</dbReference>
<evidence type="ECO:0000256" key="3">
    <source>
        <dbReference type="SAM" id="MobiDB-lite"/>
    </source>
</evidence>
<accession>Q22YV4</accession>
<evidence type="ECO:0000256" key="4">
    <source>
        <dbReference type="SAM" id="Phobius"/>
    </source>
</evidence>
<evidence type="ECO:0000256" key="2">
    <source>
        <dbReference type="PROSITE-ProRule" id="PRU00103"/>
    </source>
</evidence>
<organism evidence="7 8">
    <name type="scientific">Tetrahymena thermophila (strain SB210)</name>
    <dbReference type="NCBI Taxonomy" id="312017"/>
    <lineage>
        <taxon>Eukaryota</taxon>
        <taxon>Sar</taxon>
        <taxon>Alveolata</taxon>
        <taxon>Ciliophora</taxon>
        <taxon>Intramacronucleata</taxon>
        <taxon>Oligohymenophorea</taxon>
        <taxon>Hymenostomatida</taxon>
        <taxon>Tetrahymenina</taxon>
        <taxon>Tetrahymenidae</taxon>
        <taxon>Tetrahymena</taxon>
    </lineage>
</organism>
<sequence length="1425" mass="164879">MTINCKLINQLNIIKQLILKFQKRIFGNKYRESKKGDPKYLKRLTNYLDRKMAYNQESTYLDLKKQVHNFSYESLFQEGQILEGKDIQQDQLNELHEGVSQNTYLFVQEKDILQADVKNVCLYFRHTEIEKQANLKEEQIKKFPFTMITERLNYIIQKYQEQPVLLDTVMDHIILPLMEEVNLYLQKFMKESLQHGEDSEFIQNKNQQSFHQLISIVYMLCKVRHYKHINKFFPHEVKDLEPVVYYLIVQRARQTEIWETKYVLLLWMSIIILVPFDLVTIDSSHMNMEIFDAAIVNNPALRKQQGVNAPQRCKGITNNLIEIGKYYLNSSTKLREASSQFLSNFFARTDIQKTTTLYEFIEWAIKTVQLFEKDPFSINLCAGIYSSIVEIFKIGQRREFLKIIPLLVPLIKYEDEKGKKIIENTALRHLKCKLAQRIGMVYLRPRPVAWAYRRGNNSLLENMKKTITDSKLQTNVQKVENKSNQSVTESNKNSKVTEKSAQEQAIDLQNSQQYFEDVDQEKLECIIDFLLECLRDKTTVVRWSAAKGIGRITSRLDISMADDVVNAILDLFSPNETEDTWHGGCLTLGELSRRGLLLPSRLKEVFPILYKALHFDQNQGNYSVGANVRDSACYITWAFARAYDPEVLQPYVEELAKNLLITCLYDREVNCRRAASAAFQEHVGRQGSFPHGIQILTEADYFTLGLRNNAYLNIGLYVSHYKVYLRSFIEHLAFSKLRHQDIELRRLSASALCLMTSLDPEFMIKDVLRSLLNYVTHDTVEIRHGALYGIAEILVGACGRSDLHNMKGEMKDSVFLKTLSSNERKLIKAGEYMSKFKEDYEVTRYQNNINILLGEDTLATVLDVVNQIEKARLFRGKGGEFMRVAVCRLIEAISISNLPAKAVHLKRYMDTLEECLKSFIENIQLAASKALKIFSATYHTEPKKEFNQYVTKFIAAASTDLNVAVTRGYTLGLAAFSPSLLKANLTEILRVLGENCKTKSKEEDDADTRKYAVNAFYKIIAILGLDGNTCISQEQFNFIFDQCKQVMGDYTMDKRGDIGSIVREASMVVQQNILKKWVMTKQQENEENKTKLVISSELMHSIICLILQQLSEKIDRVRLVAGSVIQEIFDNLYDTLPDFPKKKELQAIFNKQNIKSLVQKDEDRMDAFFETEVIKAELTHFSNEQNVKINDFIFYWNQPHGVYPIVTQLLQHAEYNYYIIKGLCVSVGGITESVVKHSLGALTQFISNISKTQLQNEVFELTFENIIKILNEYAKEERVVIPMFKTLDFMFEKSEIQEWAKTNNYGEKIFEIICKEIKGTKSILKIPSCVGLVVGLMNLQKESIQNDMLELILSILTHKFPKVRKAMSDKLYLLLLASGEDLFGEEKSDACIELLMERDWLEEKQTFEEVEQKFRDIFSLTKKTD</sequence>
<dbReference type="InterPro" id="IPR033162">
    <property type="entry name" value="TBCD"/>
</dbReference>
<dbReference type="GO" id="GO:0007021">
    <property type="term" value="P:tubulin complex assembly"/>
    <property type="evidence" value="ECO:0007669"/>
    <property type="project" value="InterPro"/>
</dbReference>
<dbReference type="PANTHER" id="PTHR12658">
    <property type="entry name" value="BETA-TUBULIN COFACTOR D"/>
    <property type="match status" value="1"/>
</dbReference>
<dbReference type="InterPro" id="IPR022577">
    <property type="entry name" value="TBCD_C"/>
</dbReference>
<dbReference type="GO" id="GO:0007023">
    <property type="term" value="P:post-chaperonin tubulin folding pathway"/>
    <property type="evidence" value="ECO:0007669"/>
    <property type="project" value="InterPro"/>
</dbReference>
<keyword evidence="1" id="KW-0143">Chaperone</keyword>
<protein>
    <submittedName>
        <fullName evidence="7">Beta-tubulin folding cofactor D</fullName>
    </submittedName>
</protein>
<evidence type="ECO:0000259" key="5">
    <source>
        <dbReference type="Pfam" id="PF12612"/>
    </source>
</evidence>
<dbReference type="EMBL" id="GG662798">
    <property type="protein sequence ID" value="EAR90567.3"/>
    <property type="molecule type" value="Genomic_DNA"/>
</dbReference>
<dbReference type="PROSITE" id="PS50077">
    <property type="entry name" value="HEAT_REPEAT"/>
    <property type="match status" value="1"/>
</dbReference>
<dbReference type="InterPro" id="IPR021133">
    <property type="entry name" value="HEAT_type_2"/>
</dbReference>
<dbReference type="SUPFAM" id="SSF48371">
    <property type="entry name" value="ARM repeat"/>
    <property type="match status" value="1"/>
</dbReference>
<dbReference type="OrthoDB" id="269822at2759"/>
<evidence type="ECO:0000259" key="6">
    <source>
        <dbReference type="Pfam" id="PF25767"/>
    </source>
</evidence>
<dbReference type="STRING" id="312017.Q22YV4"/>
<dbReference type="InterPro" id="IPR016024">
    <property type="entry name" value="ARM-type_fold"/>
</dbReference>
<evidence type="ECO:0000313" key="8">
    <source>
        <dbReference type="Proteomes" id="UP000009168"/>
    </source>
</evidence>
<dbReference type="Proteomes" id="UP000009168">
    <property type="component" value="Unassembled WGS sequence"/>
</dbReference>
<keyword evidence="4" id="KW-0472">Membrane</keyword>
<dbReference type="PANTHER" id="PTHR12658:SF0">
    <property type="entry name" value="TUBULIN-SPECIFIC CHAPERONE D"/>
    <property type="match status" value="1"/>
</dbReference>
<feature type="transmembrane region" description="Helical" evidence="4">
    <location>
        <begin position="262"/>
        <end position="281"/>
    </location>
</feature>
<dbReference type="RefSeq" id="XP_001010812.3">
    <property type="nucleotide sequence ID" value="XM_001010812.3"/>
</dbReference>
<dbReference type="Pfam" id="PF12612">
    <property type="entry name" value="TFCD_C"/>
    <property type="match status" value="1"/>
</dbReference>
<gene>
    <name evidence="7" type="ORF">TTHERM_00122160</name>
</gene>
<reference evidence="8" key="1">
    <citation type="journal article" date="2006" name="PLoS Biol.">
        <title>Macronuclear genome sequence of the ciliate Tetrahymena thermophila, a model eukaryote.</title>
        <authorList>
            <person name="Eisen J.A."/>
            <person name="Coyne R.S."/>
            <person name="Wu M."/>
            <person name="Wu D."/>
            <person name="Thiagarajan M."/>
            <person name="Wortman J.R."/>
            <person name="Badger J.H."/>
            <person name="Ren Q."/>
            <person name="Amedeo P."/>
            <person name="Jones K.M."/>
            <person name="Tallon L.J."/>
            <person name="Delcher A.L."/>
            <person name="Salzberg S.L."/>
            <person name="Silva J.C."/>
            <person name="Haas B.J."/>
            <person name="Majoros W.H."/>
            <person name="Farzad M."/>
            <person name="Carlton J.M."/>
            <person name="Smith R.K. Jr."/>
            <person name="Garg J."/>
            <person name="Pearlman R.E."/>
            <person name="Karrer K.M."/>
            <person name="Sun L."/>
            <person name="Manning G."/>
            <person name="Elde N.C."/>
            <person name="Turkewitz A.P."/>
            <person name="Asai D.J."/>
            <person name="Wilkes D.E."/>
            <person name="Wang Y."/>
            <person name="Cai H."/>
            <person name="Collins K."/>
            <person name="Stewart B.A."/>
            <person name="Lee S.R."/>
            <person name="Wilamowska K."/>
            <person name="Weinberg Z."/>
            <person name="Ruzzo W.L."/>
            <person name="Wloga D."/>
            <person name="Gaertig J."/>
            <person name="Frankel J."/>
            <person name="Tsao C.-C."/>
            <person name="Gorovsky M.A."/>
            <person name="Keeling P.J."/>
            <person name="Waller R.F."/>
            <person name="Patron N.J."/>
            <person name="Cherry J.M."/>
            <person name="Stover N.A."/>
            <person name="Krieger C.J."/>
            <person name="del Toro C."/>
            <person name="Ryder H.F."/>
            <person name="Williamson S.C."/>
            <person name="Barbeau R.A."/>
            <person name="Hamilton E.P."/>
            <person name="Orias E."/>
        </authorList>
    </citation>
    <scope>NUCLEOTIDE SEQUENCE [LARGE SCALE GENOMIC DNA]</scope>
    <source>
        <strain evidence="8">SB210</strain>
    </source>
</reference>
<keyword evidence="4" id="KW-0812">Transmembrane</keyword>
<feature type="compositionally biased region" description="Polar residues" evidence="3">
    <location>
        <begin position="479"/>
        <end position="494"/>
    </location>
</feature>
<dbReference type="GO" id="GO:0005096">
    <property type="term" value="F:GTPase activator activity"/>
    <property type="evidence" value="ECO:0007669"/>
    <property type="project" value="InterPro"/>
</dbReference>
<dbReference type="InterPro" id="IPR058033">
    <property type="entry name" value="ARM_TBCD_2nd"/>
</dbReference>
<dbReference type="Gene3D" id="1.25.10.10">
    <property type="entry name" value="Leucine-rich Repeat Variant"/>
    <property type="match status" value="2"/>
</dbReference>
<evidence type="ECO:0000256" key="1">
    <source>
        <dbReference type="ARBA" id="ARBA00023186"/>
    </source>
</evidence>
<dbReference type="InParanoid" id="Q22YV4"/>
<dbReference type="GO" id="GO:0000226">
    <property type="term" value="P:microtubule cytoskeleton organization"/>
    <property type="evidence" value="ECO:0007669"/>
    <property type="project" value="TreeGrafter"/>
</dbReference>
<feature type="domain" description="Tubulin-folding cofactor D ARM repeats" evidence="6">
    <location>
        <begin position="427"/>
        <end position="693"/>
    </location>
</feature>
<dbReference type="KEGG" id="tet:TTHERM_00122160"/>
<name>Q22YV4_TETTS</name>
<dbReference type="HOGENOM" id="CLU_003043_0_0_1"/>
<dbReference type="InterPro" id="IPR011989">
    <property type="entry name" value="ARM-like"/>
</dbReference>
<proteinExistence type="predicted"/>
<dbReference type="eggNOG" id="KOG1943">
    <property type="taxonomic scope" value="Eukaryota"/>
</dbReference>
<dbReference type="Pfam" id="PF23579">
    <property type="entry name" value="ARM_TBCD"/>
    <property type="match status" value="1"/>
</dbReference>
<feature type="domain" description="Tubulin-folding cofactor D C-terminal" evidence="5">
    <location>
        <begin position="1100"/>
        <end position="1325"/>
    </location>
</feature>
<dbReference type="GeneID" id="7845758"/>
<keyword evidence="4" id="KW-1133">Transmembrane helix</keyword>
<feature type="repeat" description="HEAT" evidence="2">
    <location>
        <begin position="526"/>
        <end position="563"/>
    </location>
</feature>
<keyword evidence="8" id="KW-1185">Reference proteome</keyword>